<gene>
    <name evidence="1" type="primary">Necator_chrIV.g15751</name>
    <name evidence="1" type="ORF">RB195_002456</name>
</gene>
<evidence type="ECO:0000313" key="2">
    <source>
        <dbReference type="Proteomes" id="UP001303046"/>
    </source>
</evidence>
<organism evidence="1 2">
    <name type="scientific">Necator americanus</name>
    <name type="common">Human hookworm</name>
    <dbReference type="NCBI Taxonomy" id="51031"/>
    <lineage>
        <taxon>Eukaryota</taxon>
        <taxon>Metazoa</taxon>
        <taxon>Ecdysozoa</taxon>
        <taxon>Nematoda</taxon>
        <taxon>Chromadorea</taxon>
        <taxon>Rhabditida</taxon>
        <taxon>Rhabditina</taxon>
        <taxon>Rhabditomorpha</taxon>
        <taxon>Strongyloidea</taxon>
        <taxon>Ancylostomatidae</taxon>
        <taxon>Bunostominae</taxon>
        <taxon>Necator</taxon>
    </lineage>
</organism>
<sequence length="212" mass="23481">MVQTSTLVKIAAGTFLVGSTEGLRIVGEHNQAREALGPPIQVGSVDLADRRHNYVGKTTSKLRIPVTGTVACGFMDVMAVRNDETSPFVTAKIRLVLDEDAVSIYDTGKWKEVDPAHVGRTREMAISDLIQAIQDVAWPEFLQPHVEVLLLWITWAVDYIDLDYLEQNIARWLPDLIGWANRILKTTKGIVGKKDLAAWCECIADWAVGGKL</sequence>
<dbReference type="PANTHER" id="PTHR47148">
    <property type="entry name" value="CYTOCHROME C OXIDASE ASSEMBLY FACTOR 1 HOMOLOG"/>
    <property type="match status" value="1"/>
</dbReference>
<evidence type="ECO:0000313" key="1">
    <source>
        <dbReference type="EMBL" id="KAK6750491.1"/>
    </source>
</evidence>
<protein>
    <submittedName>
        <fullName evidence="1">Uncharacterized protein</fullName>
    </submittedName>
</protein>
<dbReference type="Proteomes" id="UP001303046">
    <property type="component" value="Unassembled WGS sequence"/>
</dbReference>
<comment type="caution">
    <text evidence="1">The sequence shown here is derived from an EMBL/GenBank/DDBJ whole genome shotgun (WGS) entry which is preliminary data.</text>
</comment>
<name>A0ABR1DM04_NECAM</name>
<proteinExistence type="predicted"/>
<dbReference type="EMBL" id="JAVFWL010000004">
    <property type="protein sequence ID" value="KAK6750491.1"/>
    <property type="molecule type" value="Genomic_DNA"/>
</dbReference>
<dbReference type="PANTHER" id="PTHR47148:SF1">
    <property type="entry name" value="CYTOCHROME C OXIDASE ASSEMBLY FACTOR 1 HOMOLOG"/>
    <property type="match status" value="1"/>
</dbReference>
<dbReference type="InterPro" id="IPR014807">
    <property type="entry name" value="Coa1"/>
</dbReference>
<accession>A0ABR1DM04</accession>
<keyword evidence="2" id="KW-1185">Reference proteome</keyword>
<dbReference type="Pfam" id="PF08695">
    <property type="entry name" value="Coa1"/>
    <property type="match status" value="1"/>
</dbReference>
<reference evidence="1 2" key="1">
    <citation type="submission" date="2023-08" db="EMBL/GenBank/DDBJ databases">
        <title>A Necator americanus chromosomal reference genome.</title>
        <authorList>
            <person name="Ilik V."/>
            <person name="Petrzelkova K.J."/>
            <person name="Pardy F."/>
            <person name="Fuh T."/>
            <person name="Niatou-Singa F.S."/>
            <person name="Gouil Q."/>
            <person name="Baker L."/>
            <person name="Ritchie M.E."/>
            <person name="Jex A.R."/>
            <person name="Gazzola D."/>
            <person name="Li H."/>
            <person name="Toshio Fujiwara R."/>
            <person name="Zhan B."/>
            <person name="Aroian R.V."/>
            <person name="Pafco B."/>
            <person name="Schwarz E.M."/>
        </authorList>
    </citation>
    <scope>NUCLEOTIDE SEQUENCE [LARGE SCALE GENOMIC DNA]</scope>
    <source>
        <strain evidence="1 2">Aroian</strain>
        <tissue evidence="1">Whole animal</tissue>
    </source>
</reference>